<dbReference type="Pfam" id="PF00067">
    <property type="entry name" value="p450"/>
    <property type="match status" value="2"/>
</dbReference>
<dbReference type="GO" id="GO:0020037">
    <property type="term" value="F:heme binding"/>
    <property type="evidence" value="ECO:0007669"/>
    <property type="project" value="InterPro"/>
</dbReference>
<dbReference type="InterPro" id="IPR017972">
    <property type="entry name" value="Cyt_P450_CS"/>
</dbReference>
<feature type="compositionally biased region" description="Polar residues" evidence="8">
    <location>
        <begin position="9"/>
        <end position="20"/>
    </location>
</feature>
<evidence type="ECO:0000256" key="2">
    <source>
        <dbReference type="ARBA" id="ARBA00022617"/>
    </source>
</evidence>
<keyword evidence="5 7" id="KW-0408">Iron</keyword>
<feature type="region of interest" description="Disordered" evidence="8">
    <location>
        <begin position="1"/>
        <end position="29"/>
    </location>
</feature>
<name>A0AA45L861_9PSEU</name>
<evidence type="ECO:0000256" key="7">
    <source>
        <dbReference type="RuleBase" id="RU000461"/>
    </source>
</evidence>
<dbReference type="PROSITE" id="PS00086">
    <property type="entry name" value="CYTOCHROME_P450"/>
    <property type="match status" value="1"/>
</dbReference>
<dbReference type="GO" id="GO:0016705">
    <property type="term" value="F:oxidoreductase activity, acting on paired donors, with incorporation or reduction of molecular oxygen"/>
    <property type="evidence" value="ECO:0007669"/>
    <property type="project" value="InterPro"/>
</dbReference>
<dbReference type="EMBL" id="CP073249">
    <property type="protein sequence ID" value="QUF05399.1"/>
    <property type="molecule type" value="Genomic_DNA"/>
</dbReference>
<dbReference type="GO" id="GO:0005506">
    <property type="term" value="F:iron ion binding"/>
    <property type="evidence" value="ECO:0007669"/>
    <property type="project" value="InterPro"/>
</dbReference>
<dbReference type="PRINTS" id="PR00359">
    <property type="entry name" value="BP450"/>
</dbReference>
<proteinExistence type="inferred from homology"/>
<evidence type="ECO:0000256" key="3">
    <source>
        <dbReference type="ARBA" id="ARBA00022723"/>
    </source>
</evidence>
<evidence type="ECO:0000256" key="8">
    <source>
        <dbReference type="SAM" id="MobiDB-lite"/>
    </source>
</evidence>
<keyword evidence="3 7" id="KW-0479">Metal-binding</keyword>
<dbReference type="InterPro" id="IPR036396">
    <property type="entry name" value="Cyt_P450_sf"/>
</dbReference>
<evidence type="ECO:0000256" key="4">
    <source>
        <dbReference type="ARBA" id="ARBA00023002"/>
    </source>
</evidence>
<sequence>MTAHDETAQQEAAQHRTAQQEAPPEVRHEHSLAEPLHVLDHTTPTHEEHRLLKEIGPLVPVDADGVRAWVATTEETARAVLDVRPPLSKHSDEWAALQRGEVPPDWTLLPMLTAHSMINRDGAEHRRLRGIAATGFTAKRVKAMEPRVTAITRRLLDDLAPGSPVDLKERFCHPLPVIVVFELFGITGRDELDWFSERYAAQVDGRSSETARVTASAQVREALGELVRRRRAEPADDLTSALVEAGGGGRCTDEELVGTLDLLLLAGHETTVHALSNTVHALLTHPVQLAAALAGEHPWSHVAEVGLRWNGPVRGLRARYAAQDLVVAGALVRRGEPILVSLAGANRDGAPFDLSLPQGAGHIGFGVGAHFCLGAALARQELEIALRELFGRFPRLRLAVPEARLRLLGSSVINGLEELPVLLEPGA</sequence>
<dbReference type="InterPro" id="IPR001128">
    <property type="entry name" value="Cyt_P450"/>
</dbReference>
<dbReference type="Gene3D" id="1.10.630.10">
    <property type="entry name" value="Cytochrome P450"/>
    <property type="match status" value="1"/>
</dbReference>
<dbReference type="FunFam" id="1.10.630.10:FF:000018">
    <property type="entry name" value="Cytochrome P450 monooxygenase"/>
    <property type="match status" value="1"/>
</dbReference>
<protein>
    <submittedName>
        <fullName evidence="9">Cytochrome P450</fullName>
    </submittedName>
</protein>
<organism evidence="9 10">
    <name type="scientific">Actinosynnema pretiosum subsp. pretiosum</name>
    <dbReference type="NCBI Taxonomy" id="103721"/>
    <lineage>
        <taxon>Bacteria</taxon>
        <taxon>Bacillati</taxon>
        <taxon>Actinomycetota</taxon>
        <taxon>Actinomycetes</taxon>
        <taxon>Pseudonocardiales</taxon>
        <taxon>Pseudonocardiaceae</taxon>
        <taxon>Actinosynnema</taxon>
    </lineage>
</organism>
<accession>A0AA45L861</accession>
<dbReference type="AlphaFoldDB" id="A0AA45L861"/>
<comment type="similarity">
    <text evidence="1 7">Belongs to the cytochrome P450 family.</text>
</comment>
<keyword evidence="4 7" id="KW-0560">Oxidoreductase</keyword>
<dbReference type="PANTHER" id="PTHR46696">
    <property type="entry name" value="P450, PUTATIVE (EUROFUNG)-RELATED"/>
    <property type="match status" value="1"/>
</dbReference>
<evidence type="ECO:0000256" key="1">
    <source>
        <dbReference type="ARBA" id="ARBA00010617"/>
    </source>
</evidence>
<evidence type="ECO:0000256" key="6">
    <source>
        <dbReference type="ARBA" id="ARBA00023033"/>
    </source>
</evidence>
<dbReference type="SUPFAM" id="SSF48264">
    <property type="entry name" value="Cytochrome P450"/>
    <property type="match status" value="1"/>
</dbReference>
<keyword evidence="2 7" id="KW-0349">Heme</keyword>
<dbReference type="GO" id="GO:0004497">
    <property type="term" value="F:monooxygenase activity"/>
    <property type="evidence" value="ECO:0007669"/>
    <property type="project" value="UniProtKB-KW"/>
</dbReference>
<dbReference type="InterPro" id="IPR002397">
    <property type="entry name" value="Cyt_P450_B"/>
</dbReference>
<dbReference type="CDD" id="cd11029">
    <property type="entry name" value="CYP107-like"/>
    <property type="match status" value="1"/>
</dbReference>
<evidence type="ECO:0000256" key="5">
    <source>
        <dbReference type="ARBA" id="ARBA00023004"/>
    </source>
</evidence>
<dbReference type="PANTHER" id="PTHR46696:SF1">
    <property type="entry name" value="CYTOCHROME P450 YJIB-RELATED"/>
    <property type="match status" value="1"/>
</dbReference>
<keyword evidence="6 7" id="KW-0503">Monooxygenase</keyword>
<evidence type="ECO:0000313" key="10">
    <source>
        <dbReference type="Proteomes" id="UP000677152"/>
    </source>
</evidence>
<dbReference type="Proteomes" id="UP000677152">
    <property type="component" value="Chromosome"/>
</dbReference>
<gene>
    <name evidence="9" type="ORF">KCV87_04660</name>
</gene>
<reference evidence="9" key="1">
    <citation type="submission" date="2021-04" db="EMBL/GenBank/DDBJ databases">
        <title>Genomic sequence of Actinosynnema pretiosum subsp. pretiosum ATCC 31280 (C-14919).</title>
        <authorList>
            <person name="Bai L."/>
            <person name="Wang X."/>
            <person name="Xiao Y."/>
        </authorList>
    </citation>
    <scope>NUCLEOTIDE SEQUENCE</scope>
    <source>
        <strain evidence="9">ATCC 31280</strain>
    </source>
</reference>
<evidence type="ECO:0000313" key="9">
    <source>
        <dbReference type="EMBL" id="QUF05399.1"/>
    </source>
</evidence>